<dbReference type="EMBL" id="CP018047">
    <property type="protein sequence ID" value="AQU68682.1"/>
    <property type="molecule type" value="Genomic_DNA"/>
</dbReference>
<feature type="region of interest" description="Disordered" evidence="1">
    <location>
        <begin position="1"/>
        <end position="33"/>
    </location>
</feature>
<dbReference type="KEGG" id="snw:BBN63_23270"/>
<feature type="transmembrane region" description="Helical" evidence="2">
    <location>
        <begin position="54"/>
        <end position="74"/>
    </location>
</feature>
<keyword evidence="2" id="KW-0472">Membrane</keyword>
<accession>A0A1U9QWR0</accession>
<evidence type="ECO:0008006" key="5">
    <source>
        <dbReference type="Google" id="ProtNLM"/>
    </source>
</evidence>
<evidence type="ECO:0000256" key="1">
    <source>
        <dbReference type="SAM" id="MobiDB-lite"/>
    </source>
</evidence>
<gene>
    <name evidence="3" type="ORF">BBN63_23270</name>
</gene>
<proteinExistence type="predicted"/>
<sequence>MTYPPNVRTAPVPAPPHAPAPPAPPPAPPLARHGAWAEGKARLRAAATTEPGRLQIIGALLALLVVVFGAVTAFEVGDRAVAADDVVDRSQPLSADAANIYRSLAGADTAAASGFLAGAQEPAKVQQLYKDDIETASLLLVKAAANTEGSSESRSQIATLNEQLPLYTGLIERARANNRQGLPLGGAYLRYANQKMTKEILPAAEKLYASETAQLDRDQGDARAWPLLSLAAGVVALGVLAWAQRRNYRRTNRVFNHGLLAATATAAVVLLWLAVGHTVARTQLNDANAHGQASLTVLNDARISSLKARANENLTLVARGAVLTKDGGDRYETDHQANMKELGAALEKARKLADDSAGSEPVGVARTAATEWQKLHKSANDTDKAGDYEGALAKVIGDKDSTGESFDRVDDALEKAIGHEQREFTDAADSGRDALTGLSIGAVVLALLGAVGAILGINRRLSEYR</sequence>
<feature type="compositionally biased region" description="Pro residues" evidence="1">
    <location>
        <begin position="12"/>
        <end position="29"/>
    </location>
</feature>
<dbReference type="RefSeq" id="WP_078077302.1">
    <property type="nucleotide sequence ID" value="NZ_CP018047.1"/>
</dbReference>
<keyword evidence="2" id="KW-0812">Transmembrane</keyword>
<evidence type="ECO:0000313" key="4">
    <source>
        <dbReference type="Proteomes" id="UP000189677"/>
    </source>
</evidence>
<protein>
    <recommendedName>
        <fullName evidence="5">Secreted protein</fullName>
    </recommendedName>
</protein>
<reference evidence="3 4" key="1">
    <citation type="submission" date="2016-11" db="EMBL/GenBank/DDBJ databases">
        <title>Complete genome sequence of Streptomyces niveus SCSIO 3406.</title>
        <authorList>
            <person name="Zhu Q."/>
            <person name="Cheng W."/>
            <person name="Song Y."/>
            <person name="Li Q."/>
            <person name="Ju J."/>
        </authorList>
    </citation>
    <scope>NUCLEOTIDE SEQUENCE [LARGE SCALE GENOMIC DNA]</scope>
    <source>
        <strain evidence="3 4">SCSIO 3406</strain>
    </source>
</reference>
<evidence type="ECO:0000256" key="2">
    <source>
        <dbReference type="SAM" id="Phobius"/>
    </source>
</evidence>
<keyword evidence="2" id="KW-1133">Transmembrane helix</keyword>
<evidence type="ECO:0000313" key="3">
    <source>
        <dbReference type="EMBL" id="AQU68682.1"/>
    </source>
</evidence>
<feature type="transmembrane region" description="Helical" evidence="2">
    <location>
        <begin position="434"/>
        <end position="457"/>
    </location>
</feature>
<feature type="transmembrane region" description="Helical" evidence="2">
    <location>
        <begin position="254"/>
        <end position="275"/>
    </location>
</feature>
<name>A0A1U9QWR0_STRNV</name>
<organism evidence="3 4">
    <name type="scientific">Streptomyces niveus</name>
    <name type="common">Streptomyces spheroides</name>
    <dbReference type="NCBI Taxonomy" id="193462"/>
    <lineage>
        <taxon>Bacteria</taxon>
        <taxon>Bacillati</taxon>
        <taxon>Actinomycetota</taxon>
        <taxon>Actinomycetes</taxon>
        <taxon>Kitasatosporales</taxon>
        <taxon>Streptomycetaceae</taxon>
        <taxon>Streptomyces</taxon>
    </lineage>
</organism>
<dbReference type="AlphaFoldDB" id="A0A1U9QWR0"/>
<dbReference type="Proteomes" id="UP000189677">
    <property type="component" value="Chromosome"/>
</dbReference>
<keyword evidence="4" id="KW-1185">Reference proteome</keyword>
<feature type="transmembrane region" description="Helical" evidence="2">
    <location>
        <begin position="224"/>
        <end position="242"/>
    </location>
</feature>